<feature type="transmembrane region" description="Helical" evidence="6">
    <location>
        <begin position="346"/>
        <end position="369"/>
    </location>
</feature>
<feature type="transmembrane region" description="Helical" evidence="6">
    <location>
        <begin position="293"/>
        <end position="312"/>
    </location>
</feature>
<keyword evidence="3 6" id="KW-1133">Transmembrane helix</keyword>
<evidence type="ECO:0000313" key="9">
    <source>
        <dbReference type="Proteomes" id="UP000019375"/>
    </source>
</evidence>
<feature type="transmembrane region" description="Helical" evidence="6">
    <location>
        <begin position="381"/>
        <end position="400"/>
    </location>
</feature>
<evidence type="ECO:0000256" key="7">
    <source>
        <dbReference type="SAM" id="SignalP"/>
    </source>
</evidence>
<evidence type="ECO:0000256" key="3">
    <source>
        <dbReference type="ARBA" id="ARBA00022989"/>
    </source>
</evidence>
<evidence type="ECO:0000256" key="1">
    <source>
        <dbReference type="ARBA" id="ARBA00004141"/>
    </source>
</evidence>
<evidence type="ECO:0000256" key="5">
    <source>
        <dbReference type="SAM" id="MobiDB-lite"/>
    </source>
</evidence>
<dbReference type="PANTHER" id="PTHR35779:SF2">
    <property type="entry name" value="PROTEIN DFG16"/>
    <property type="match status" value="1"/>
</dbReference>
<feature type="transmembrane region" description="Helical" evidence="6">
    <location>
        <begin position="260"/>
        <end position="281"/>
    </location>
</feature>
<keyword evidence="9" id="KW-1185">Reference proteome</keyword>
<feature type="transmembrane region" description="Helical" evidence="6">
    <location>
        <begin position="167"/>
        <end position="184"/>
    </location>
</feature>
<keyword evidence="7" id="KW-0732">Signal</keyword>
<keyword evidence="4 6" id="KW-0472">Membrane</keyword>
<feature type="chain" id="PRO_5035213132" evidence="7">
    <location>
        <begin position="21"/>
        <end position="556"/>
    </location>
</feature>
<dbReference type="GO" id="GO:0005886">
    <property type="term" value="C:plasma membrane"/>
    <property type="evidence" value="ECO:0007669"/>
    <property type="project" value="TreeGrafter"/>
</dbReference>
<dbReference type="Proteomes" id="UP000019375">
    <property type="component" value="Unassembled WGS sequence"/>
</dbReference>
<feature type="signal peptide" evidence="7">
    <location>
        <begin position="1"/>
        <end position="20"/>
    </location>
</feature>
<feature type="transmembrane region" description="Helical" evidence="6">
    <location>
        <begin position="133"/>
        <end position="155"/>
    </location>
</feature>
<dbReference type="PANTHER" id="PTHR35779">
    <property type="entry name" value="PH-RESPONSE REGULATOR PROTEIN PALH/RIM21"/>
    <property type="match status" value="1"/>
</dbReference>
<keyword evidence="2 6" id="KW-0812">Transmembrane</keyword>
<evidence type="ECO:0000256" key="4">
    <source>
        <dbReference type="ARBA" id="ARBA00023136"/>
    </source>
</evidence>
<evidence type="ECO:0000313" key="8">
    <source>
        <dbReference type="EMBL" id="CDF89152.1"/>
    </source>
</evidence>
<gene>
    <name evidence="8" type="ORF">BN860_10374g</name>
</gene>
<dbReference type="GO" id="GO:0071467">
    <property type="term" value="P:cellular response to pH"/>
    <property type="evidence" value="ECO:0007669"/>
    <property type="project" value="TreeGrafter"/>
</dbReference>
<evidence type="ECO:0000256" key="6">
    <source>
        <dbReference type="SAM" id="Phobius"/>
    </source>
</evidence>
<accession>A0A8J2T6D4</accession>
<reference evidence="9" key="1">
    <citation type="journal article" date="2013" name="Genome Announc.">
        <title>Genome sequence of the food spoilage yeast Zygosaccharomyces bailii CLIB 213(T).</title>
        <authorList>
            <person name="Galeote V."/>
            <person name="Bigey F."/>
            <person name="Devillers H."/>
            <person name="Neuveglise C."/>
            <person name="Dequin S."/>
        </authorList>
    </citation>
    <scope>NUCLEOTIDE SEQUENCE [LARGE SCALE GENOMIC DNA]</scope>
    <source>
        <strain evidence="9">CLIB 213 / ATCC 58445 / CBS 680 / CCRC 21525 / NBRC 1098 / NCYC 1416 / NRRL Y-2227</strain>
    </source>
</reference>
<dbReference type="InterPro" id="IPR014844">
    <property type="entry name" value="PalH"/>
</dbReference>
<sequence length="556" mass="64008">MIRWLTVVVAILWCCSLGVCGDVDAGSIVPQLLSNDSRTLSELIEDFVRTSHSDNCSANLVNGGFIVLRNKTWPSARNFTVNNPNLFVSCKNSAGSLTDYSAMLEKFAETISSLQVIDDSEYYLEKDDFKDSILMIAFTSCAICVGTWMLYMVLLFQRCPQHAGRRLLILCYVLFAGIYESINLNRTVQTIFKKQYSGNYQDSVEYETIITNSNSHRAGELITDFLAALNWISIIYYMYHDCKRIEKRWLPRVIGNRNRLIIGVGLCLTIVQECLFGILLWCHWNNGVRIAHFIFELFTYALFCGLIFYFVYHDFGFTLSLKRRHPDQRTRAKQTWKDLWRDYHEILPLLVYNSILLAFLFFVRIYLFANIGSTKKWKFTVIKFFKIAITVSIWGLITGLEKRELIVSRETVLGRKIQNADRFFYDPGLTKDNDVITSGEESPSAWITPQSSEACSSNCMSGETKVSPWAIVNLQLPLKAWKSQLASTKNRRRGIARRRRRLLHSLAGSNKRKQENEHYSDSSRSAVPNVDQMTNRDDTSVETELATNYLYDIYDS</sequence>
<dbReference type="Pfam" id="PF08733">
    <property type="entry name" value="PalH"/>
    <property type="match status" value="1"/>
</dbReference>
<protein>
    <submittedName>
        <fullName evidence="8">ZYBA0S03-10374g1_1</fullName>
    </submittedName>
</protein>
<dbReference type="AlphaFoldDB" id="A0A8J2T6D4"/>
<name>A0A8J2T6D4_ZYGB2</name>
<dbReference type="EMBL" id="HG316456">
    <property type="protein sequence ID" value="CDF89152.1"/>
    <property type="molecule type" value="Genomic_DNA"/>
</dbReference>
<comment type="subcellular location">
    <subcellularLocation>
        <location evidence="1">Membrane</location>
        <topology evidence="1">Multi-pass membrane protein</topology>
    </subcellularLocation>
</comment>
<organism evidence="8 9">
    <name type="scientific">Zygosaccharomyces bailii (strain CLIB 213 / ATCC 58445 / CBS 680 / BCRC 21525 / NBRC 1098 / NCYC 1416 / NRRL Y-2227)</name>
    <dbReference type="NCBI Taxonomy" id="1333698"/>
    <lineage>
        <taxon>Eukaryota</taxon>
        <taxon>Fungi</taxon>
        <taxon>Dikarya</taxon>
        <taxon>Ascomycota</taxon>
        <taxon>Saccharomycotina</taxon>
        <taxon>Saccharomycetes</taxon>
        <taxon>Saccharomycetales</taxon>
        <taxon>Saccharomycetaceae</taxon>
        <taxon>Zygosaccharomyces</taxon>
    </lineage>
</organism>
<feature type="region of interest" description="Disordered" evidence="5">
    <location>
        <begin position="503"/>
        <end position="541"/>
    </location>
</feature>
<proteinExistence type="predicted"/>
<evidence type="ECO:0000256" key="2">
    <source>
        <dbReference type="ARBA" id="ARBA00022692"/>
    </source>
</evidence>
<dbReference type="OrthoDB" id="4033945at2759"/>
<feature type="compositionally biased region" description="Basic and acidic residues" evidence="5">
    <location>
        <begin position="512"/>
        <end position="521"/>
    </location>
</feature>